<evidence type="ECO:0000256" key="2">
    <source>
        <dbReference type="ARBA" id="ARBA00008226"/>
    </source>
</evidence>
<comment type="similarity">
    <text evidence="2">Belongs to the class-II aminoacyl-tRNA synthetase family.</text>
</comment>
<dbReference type="InterPro" id="IPR008909">
    <property type="entry name" value="DALR_anticod-bd"/>
</dbReference>
<organism evidence="12 13">
    <name type="scientific">bacterium (Candidatus Ratteibacteria) CG23_combo_of_CG06-09_8_20_14_all_48_7</name>
    <dbReference type="NCBI Taxonomy" id="2014292"/>
    <lineage>
        <taxon>Bacteria</taxon>
        <taxon>Candidatus Ratteibacteria</taxon>
    </lineage>
</organism>
<evidence type="ECO:0000256" key="7">
    <source>
        <dbReference type="ARBA" id="ARBA00022840"/>
    </source>
</evidence>
<dbReference type="EC" id="6.1.1.14" evidence="3"/>
<dbReference type="EMBL" id="PCRF01000215">
    <property type="protein sequence ID" value="PIP16098.1"/>
    <property type="molecule type" value="Genomic_DNA"/>
</dbReference>
<evidence type="ECO:0000256" key="10">
    <source>
        <dbReference type="ARBA" id="ARBA00047937"/>
    </source>
</evidence>
<proteinExistence type="inferred from homology"/>
<dbReference type="Pfam" id="PF05746">
    <property type="entry name" value="DALR_1"/>
    <property type="match status" value="1"/>
</dbReference>
<keyword evidence="5" id="KW-0436">Ligase</keyword>
<dbReference type="GO" id="GO:0006426">
    <property type="term" value="P:glycyl-tRNA aminoacylation"/>
    <property type="evidence" value="ECO:0007669"/>
    <property type="project" value="InterPro"/>
</dbReference>
<feature type="non-terminal residue" evidence="12">
    <location>
        <position position="1"/>
    </location>
</feature>
<evidence type="ECO:0000256" key="4">
    <source>
        <dbReference type="ARBA" id="ARBA00022490"/>
    </source>
</evidence>
<sequence>TDGPGYITTFSRVTNIVIQAKTKNISYGTFQTDLLTEEAEKELFQAWDSRKAELEKILDNEDYAAALDRLGELEPIINRFFDKVLVMAPDEDLRNNRLSLLAQIDRALRRIGNLNRIQLG</sequence>
<keyword evidence="8" id="KW-0648">Protein biosynthesis</keyword>
<evidence type="ECO:0000256" key="1">
    <source>
        <dbReference type="ARBA" id="ARBA00004496"/>
    </source>
</evidence>
<dbReference type="PANTHER" id="PTHR30075:SF2">
    <property type="entry name" value="GLYCINE--TRNA LIGASE, CHLOROPLASTIC_MITOCHONDRIAL 2"/>
    <property type="match status" value="1"/>
</dbReference>
<dbReference type="GO" id="GO:0005524">
    <property type="term" value="F:ATP binding"/>
    <property type="evidence" value="ECO:0007669"/>
    <property type="project" value="UniProtKB-KW"/>
</dbReference>
<dbReference type="AlphaFoldDB" id="A0A2G9YA40"/>
<dbReference type="GO" id="GO:0004814">
    <property type="term" value="F:arginine-tRNA ligase activity"/>
    <property type="evidence" value="ECO:0007669"/>
    <property type="project" value="InterPro"/>
</dbReference>
<comment type="catalytic activity">
    <reaction evidence="10">
        <text>tRNA(Gly) + glycine + ATP = glycyl-tRNA(Gly) + AMP + diphosphate</text>
        <dbReference type="Rhea" id="RHEA:16013"/>
        <dbReference type="Rhea" id="RHEA-COMP:9664"/>
        <dbReference type="Rhea" id="RHEA-COMP:9683"/>
        <dbReference type="ChEBI" id="CHEBI:30616"/>
        <dbReference type="ChEBI" id="CHEBI:33019"/>
        <dbReference type="ChEBI" id="CHEBI:57305"/>
        <dbReference type="ChEBI" id="CHEBI:78442"/>
        <dbReference type="ChEBI" id="CHEBI:78522"/>
        <dbReference type="ChEBI" id="CHEBI:456215"/>
        <dbReference type="EC" id="6.1.1.14"/>
    </reaction>
</comment>
<keyword evidence="6" id="KW-0547">Nucleotide-binding</keyword>
<keyword evidence="9" id="KW-0030">Aminoacyl-tRNA synthetase</keyword>
<dbReference type="PROSITE" id="PS50861">
    <property type="entry name" value="AA_TRNA_LIGASE_II_GLYAB"/>
    <property type="match status" value="1"/>
</dbReference>
<dbReference type="GO" id="GO:0004820">
    <property type="term" value="F:glycine-tRNA ligase activity"/>
    <property type="evidence" value="ECO:0007669"/>
    <property type="project" value="UniProtKB-EC"/>
</dbReference>
<dbReference type="GO" id="GO:0005829">
    <property type="term" value="C:cytosol"/>
    <property type="evidence" value="ECO:0007669"/>
    <property type="project" value="TreeGrafter"/>
</dbReference>
<accession>A0A2G9YA40</accession>
<name>A0A2G9YA40_9BACT</name>
<comment type="caution">
    <text evidence="12">The sequence shown here is derived from an EMBL/GenBank/DDBJ whole genome shotgun (WGS) entry which is preliminary data.</text>
</comment>
<dbReference type="Proteomes" id="UP000230392">
    <property type="component" value="Unassembled WGS sequence"/>
</dbReference>
<evidence type="ECO:0000256" key="3">
    <source>
        <dbReference type="ARBA" id="ARBA00012829"/>
    </source>
</evidence>
<dbReference type="Gene3D" id="1.10.730.10">
    <property type="entry name" value="Isoleucyl-tRNA Synthetase, Domain 1"/>
    <property type="match status" value="1"/>
</dbReference>
<dbReference type="PANTHER" id="PTHR30075">
    <property type="entry name" value="GLYCYL-TRNA SYNTHETASE"/>
    <property type="match status" value="1"/>
</dbReference>
<evidence type="ECO:0000259" key="11">
    <source>
        <dbReference type="Pfam" id="PF05746"/>
    </source>
</evidence>
<gene>
    <name evidence="12" type="ORF">COX46_04355</name>
</gene>
<dbReference type="InterPro" id="IPR006194">
    <property type="entry name" value="Gly-tRNA-synth_heterodimer"/>
</dbReference>
<comment type="subcellular location">
    <subcellularLocation>
        <location evidence="1">Cytoplasm</location>
    </subcellularLocation>
</comment>
<dbReference type="GO" id="GO:0006420">
    <property type="term" value="P:arginyl-tRNA aminoacylation"/>
    <property type="evidence" value="ECO:0007669"/>
    <property type="project" value="InterPro"/>
</dbReference>
<reference evidence="12 13" key="1">
    <citation type="submission" date="2017-09" db="EMBL/GenBank/DDBJ databases">
        <title>Depth-based differentiation of microbial function through sediment-hosted aquifers and enrichment of novel symbionts in the deep terrestrial subsurface.</title>
        <authorList>
            <person name="Probst A.J."/>
            <person name="Ladd B."/>
            <person name="Jarett J.K."/>
            <person name="Geller-Mcgrath D.E."/>
            <person name="Sieber C.M."/>
            <person name="Emerson J.B."/>
            <person name="Anantharaman K."/>
            <person name="Thomas B.C."/>
            <person name="Malmstrom R."/>
            <person name="Stieglmeier M."/>
            <person name="Klingl A."/>
            <person name="Woyke T."/>
            <person name="Ryan C.M."/>
            <person name="Banfield J.F."/>
        </authorList>
    </citation>
    <scope>NUCLEOTIDE SEQUENCE [LARGE SCALE GENOMIC DNA]</scope>
    <source>
        <strain evidence="12">CG23_combo_of_CG06-09_8_20_14_all_48_7</strain>
    </source>
</reference>
<protein>
    <recommendedName>
        <fullName evidence="3">glycine--tRNA ligase</fullName>
        <ecNumber evidence="3">6.1.1.14</ecNumber>
    </recommendedName>
</protein>
<evidence type="ECO:0000256" key="6">
    <source>
        <dbReference type="ARBA" id="ARBA00022741"/>
    </source>
</evidence>
<keyword evidence="4" id="KW-0963">Cytoplasm</keyword>
<evidence type="ECO:0000256" key="8">
    <source>
        <dbReference type="ARBA" id="ARBA00022917"/>
    </source>
</evidence>
<evidence type="ECO:0000256" key="9">
    <source>
        <dbReference type="ARBA" id="ARBA00023146"/>
    </source>
</evidence>
<feature type="domain" description="DALR anticodon binding" evidence="11">
    <location>
        <begin position="9"/>
        <end position="111"/>
    </location>
</feature>
<evidence type="ECO:0000313" key="13">
    <source>
        <dbReference type="Proteomes" id="UP000230392"/>
    </source>
</evidence>
<evidence type="ECO:0000256" key="5">
    <source>
        <dbReference type="ARBA" id="ARBA00022598"/>
    </source>
</evidence>
<evidence type="ECO:0000313" key="12">
    <source>
        <dbReference type="EMBL" id="PIP16098.1"/>
    </source>
</evidence>
<keyword evidence="7" id="KW-0067">ATP-binding</keyword>